<reference evidence="1 2" key="1">
    <citation type="submission" date="2023-05" db="EMBL/GenBank/DDBJ databases">
        <title>Actinoplanes sp. NEAU-A12 genome sequencing.</title>
        <authorList>
            <person name="Wang Z.-S."/>
        </authorList>
    </citation>
    <scope>NUCLEOTIDE SEQUENCE [LARGE SCALE GENOMIC DNA]</scope>
    <source>
        <strain evidence="1 2">NEAU-A12</strain>
    </source>
</reference>
<keyword evidence="2" id="KW-1185">Reference proteome</keyword>
<gene>
    <name evidence="1" type="ORF">QLQ12_28825</name>
</gene>
<evidence type="ECO:0000313" key="2">
    <source>
        <dbReference type="Proteomes" id="UP001241758"/>
    </source>
</evidence>
<dbReference type="Proteomes" id="UP001241758">
    <property type="component" value="Unassembled WGS sequence"/>
</dbReference>
<name>A0ABT6WSA9_9ACTN</name>
<dbReference type="EMBL" id="JASCTH010000021">
    <property type="protein sequence ID" value="MDI6102633.1"/>
    <property type="molecule type" value="Genomic_DNA"/>
</dbReference>
<proteinExistence type="predicted"/>
<protein>
    <submittedName>
        <fullName evidence="1">Uncharacterized protein</fullName>
    </submittedName>
</protein>
<organism evidence="1 2">
    <name type="scientific">Actinoplanes sandaracinus</name>
    <dbReference type="NCBI Taxonomy" id="3045177"/>
    <lineage>
        <taxon>Bacteria</taxon>
        <taxon>Bacillati</taxon>
        <taxon>Actinomycetota</taxon>
        <taxon>Actinomycetes</taxon>
        <taxon>Micromonosporales</taxon>
        <taxon>Micromonosporaceae</taxon>
        <taxon>Actinoplanes</taxon>
    </lineage>
</organism>
<accession>A0ABT6WSA9</accession>
<evidence type="ECO:0000313" key="1">
    <source>
        <dbReference type="EMBL" id="MDI6102633.1"/>
    </source>
</evidence>
<dbReference type="RefSeq" id="WP_282763703.1">
    <property type="nucleotide sequence ID" value="NZ_JASCTH010000021.1"/>
</dbReference>
<sequence>MSEKIGSVTRDRYDAIVVEVRALVQQRNRIQFMIGDRALEVFTDRRSR</sequence>
<comment type="caution">
    <text evidence="1">The sequence shown here is derived from an EMBL/GenBank/DDBJ whole genome shotgun (WGS) entry which is preliminary data.</text>
</comment>